<proteinExistence type="predicted"/>
<protein>
    <submittedName>
        <fullName evidence="1">Pheromone shutdown protein TraB</fullName>
    </submittedName>
</protein>
<comment type="caution">
    <text evidence="1">The sequence shown here is derived from an EMBL/GenBank/DDBJ whole genome shotgun (WGS) entry which is preliminary data.</text>
</comment>
<organism evidence="1 2">
    <name type="scientific">Kibdelosporangium banguiense</name>
    <dbReference type="NCBI Taxonomy" id="1365924"/>
    <lineage>
        <taxon>Bacteria</taxon>
        <taxon>Bacillati</taxon>
        <taxon>Actinomycetota</taxon>
        <taxon>Actinomycetes</taxon>
        <taxon>Pseudonocardiales</taxon>
        <taxon>Pseudonocardiaceae</taxon>
        <taxon>Kibdelosporangium</taxon>
    </lineage>
</organism>
<dbReference type="RefSeq" id="WP_209642947.1">
    <property type="nucleotide sequence ID" value="NZ_JAGINW010000001.1"/>
</dbReference>
<reference evidence="1 2" key="1">
    <citation type="submission" date="2021-03" db="EMBL/GenBank/DDBJ databases">
        <title>Sequencing the genomes of 1000 actinobacteria strains.</title>
        <authorList>
            <person name="Klenk H.-P."/>
        </authorList>
    </citation>
    <scope>NUCLEOTIDE SEQUENCE [LARGE SCALE GENOMIC DNA]</scope>
    <source>
        <strain evidence="1 2">DSM 46670</strain>
    </source>
</reference>
<accession>A0ABS4TPF4</accession>
<keyword evidence="2" id="KW-1185">Reference proteome</keyword>
<evidence type="ECO:0000313" key="2">
    <source>
        <dbReference type="Proteomes" id="UP001519332"/>
    </source>
</evidence>
<sequence length="69" mass="7463">MIATLNNTAALNTATTLADTLDALFAELDLHSPEGTDLVIDELDQWQNPKDCIAGFSTQTFNLVVVQGR</sequence>
<dbReference type="EMBL" id="JAGINW010000001">
    <property type="protein sequence ID" value="MBP2325796.1"/>
    <property type="molecule type" value="Genomic_DNA"/>
</dbReference>
<evidence type="ECO:0000313" key="1">
    <source>
        <dbReference type="EMBL" id="MBP2325796.1"/>
    </source>
</evidence>
<name>A0ABS4TPF4_9PSEU</name>
<gene>
    <name evidence="1" type="ORF">JOF56_006181</name>
</gene>
<dbReference type="Proteomes" id="UP001519332">
    <property type="component" value="Unassembled WGS sequence"/>
</dbReference>